<evidence type="ECO:0000259" key="10">
    <source>
        <dbReference type="Pfam" id="PF17767"/>
    </source>
</evidence>
<evidence type="ECO:0000256" key="1">
    <source>
        <dbReference type="ARBA" id="ARBA00004952"/>
    </source>
</evidence>
<dbReference type="GO" id="GO:0004516">
    <property type="term" value="F:nicotinate phosphoribosyltransferase activity"/>
    <property type="evidence" value="ECO:0007669"/>
    <property type="project" value="UniProtKB-UniRule"/>
</dbReference>
<dbReference type="SUPFAM" id="SSF54675">
    <property type="entry name" value="Nicotinate/Quinolinate PRTase N-terminal domain-like"/>
    <property type="match status" value="1"/>
</dbReference>
<dbReference type="InterPro" id="IPR041525">
    <property type="entry name" value="N/Namide_PRibTrfase"/>
</dbReference>
<evidence type="ECO:0000256" key="5">
    <source>
        <dbReference type="ARBA" id="ARBA00022598"/>
    </source>
</evidence>
<evidence type="ECO:0000259" key="9">
    <source>
        <dbReference type="Pfam" id="PF04095"/>
    </source>
</evidence>
<comment type="function">
    <text evidence="8">Catalyzes the synthesis of beta-nicotinate D-ribonucleotide from nicotinate and 5-phospho-D-ribose 1-phosphate at the expense of ATP.</text>
</comment>
<dbReference type="HAMAP" id="MF_00570">
    <property type="entry name" value="NAPRTase"/>
    <property type="match status" value="1"/>
</dbReference>
<dbReference type="Gene3D" id="3.20.140.10">
    <property type="entry name" value="nicotinate phosphoribosyltransferase"/>
    <property type="match status" value="1"/>
</dbReference>
<dbReference type="Pfam" id="PF17767">
    <property type="entry name" value="NAPRTase_N"/>
    <property type="match status" value="1"/>
</dbReference>
<evidence type="ECO:0000256" key="7">
    <source>
        <dbReference type="ARBA" id="ARBA00048668"/>
    </source>
</evidence>
<dbReference type="Proteomes" id="UP000054144">
    <property type="component" value="Unassembled WGS sequence"/>
</dbReference>
<dbReference type="EMBL" id="KN881628">
    <property type="protein sequence ID" value="KIY53116.1"/>
    <property type="molecule type" value="Genomic_DNA"/>
</dbReference>
<dbReference type="InterPro" id="IPR040727">
    <property type="entry name" value="NAPRTase_N"/>
</dbReference>
<protein>
    <recommendedName>
        <fullName evidence="3 8">Nicotinate phosphoribosyltransferase</fullName>
        <ecNumber evidence="3 8">6.3.4.21</ecNumber>
    </recommendedName>
</protein>
<dbReference type="GO" id="GO:0016757">
    <property type="term" value="F:glycosyltransferase activity"/>
    <property type="evidence" value="ECO:0007669"/>
    <property type="project" value="UniProtKB-KW"/>
</dbReference>
<dbReference type="AlphaFoldDB" id="A0A0D7AP70"/>
<keyword evidence="6 8" id="KW-0662">Pyridine nucleotide biosynthesis</keyword>
<dbReference type="SUPFAM" id="SSF51690">
    <property type="entry name" value="Nicotinate/Quinolinate PRTase C-terminal domain-like"/>
    <property type="match status" value="1"/>
</dbReference>
<dbReference type="UniPathway" id="UPA00253">
    <property type="reaction ID" value="UER00457"/>
</dbReference>
<evidence type="ECO:0000256" key="8">
    <source>
        <dbReference type="RuleBase" id="RU003838"/>
    </source>
</evidence>
<dbReference type="PIRSF" id="PIRSF000484">
    <property type="entry name" value="NAPRT"/>
    <property type="match status" value="1"/>
</dbReference>
<keyword evidence="11" id="KW-0808">Transferase</keyword>
<dbReference type="GO" id="GO:0034355">
    <property type="term" value="P:NAD+ biosynthetic process via the salvage pathway"/>
    <property type="evidence" value="ECO:0007669"/>
    <property type="project" value="TreeGrafter"/>
</dbReference>
<dbReference type="EC" id="6.3.4.21" evidence="3 8"/>
<feature type="domain" description="Nicotinate phosphoribosyltransferase N-terminal" evidence="10">
    <location>
        <begin position="10"/>
        <end position="136"/>
    </location>
</feature>
<evidence type="ECO:0000313" key="12">
    <source>
        <dbReference type="Proteomes" id="UP000054144"/>
    </source>
</evidence>
<keyword evidence="12" id="KW-1185">Reference proteome</keyword>
<keyword evidence="4" id="KW-0597">Phosphoprotein</keyword>
<comment type="pathway">
    <text evidence="1 8">Cofactor biosynthesis; NAD(+) biosynthesis; nicotinate D-ribonucleotide from nicotinate: step 1/1.</text>
</comment>
<dbReference type="InterPro" id="IPR036068">
    <property type="entry name" value="Nicotinate_pribotase-like_C"/>
</dbReference>
<dbReference type="PANTHER" id="PTHR11098:SF1">
    <property type="entry name" value="NICOTINATE PHOSPHORIBOSYLTRANSFERASE"/>
    <property type="match status" value="1"/>
</dbReference>
<evidence type="ECO:0000256" key="6">
    <source>
        <dbReference type="ARBA" id="ARBA00022642"/>
    </source>
</evidence>
<reference evidence="11 12" key="1">
    <citation type="journal article" date="2015" name="Fungal Genet. Biol.">
        <title>Evolution of novel wood decay mechanisms in Agaricales revealed by the genome sequences of Fistulina hepatica and Cylindrobasidium torrendii.</title>
        <authorList>
            <person name="Floudas D."/>
            <person name="Held B.W."/>
            <person name="Riley R."/>
            <person name="Nagy L.G."/>
            <person name="Koehler G."/>
            <person name="Ransdell A.S."/>
            <person name="Younus H."/>
            <person name="Chow J."/>
            <person name="Chiniquy J."/>
            <person name="Lipzen A."/>
            <person name="Tritt A."/>
            <person name="Sun H."/>
            <person name="Haridas S."/>
            <person name="LaButti K."/>
            <person name="Ohm R.A."/>
            <person name="Kues U."/>
            <person name="Blanchette R.A."/>
            <person name="Grigoriev I.V."/>
            <person name="Minto R.E."/>
            <person name="Hibbett D.S."/>
        </authorList>
    </citation>
    <scope>NUCLEOTIDE SEQUENCE [LARGE SCALE GENOMIC DNA]</scope>
    <source>
        <strain evidence="11 12">ATCC 64428</strain>
    </source>
</reference>
<dbReference type="NCBIfam" id="TIGR01514">
    <property type="entry name" value="NAPRTase"/>
    <property type="match status" value="1"/>
</dbReference>
<comment type="PTM">
    <text evidence="8">Transiently phosphorylated on a His residue during the reaction cycle. Phosphorylation strongly increases the affinity for substrates and increases the rate of nicotinate D-ribonucleotide production. Dephosphorylation regenerates the low-affinity form of the enzyme, leading to product release.</text>
</comment>
<dbReference type="PANTHER" id="PTHR11098">
    <property type="entry name" value="NICOTINATE PHOSPHORIBOSYLTRANSFERASE"/>
    <property type="match status" value="1"/>
</dbReference>
<comment type="similarity">
    <text evidence="2 8">Belongs to the NAPRTase family.</text>
</comment>
<evidence type="ECO:0000256" key="4">
    <source>
        <dbReference type="ARBA" id="ARBA00022553"/>
    </source>
</evidence>
<dbReference type="InterPro" id="IPR007229">
    <property type="entry name" value="Nic_PRibTrfase-Fam"/>
</dbReference>
<proteinExistence type="inferred from homology"/>
<feature type="domain" description="Nicotinate/nicotinamide phosphoribosyltransferase" evidence="9">
    <location>
        <begin position="184"/>
        <end position="432"/>
    </location>
</feature>
<gene>
    <name evidence="11" type="ORF">FISHEDRAFT_69255</name>
</gene>
<dbReference type="Pfam" id="PF04095">
    <property type="entry name" value="NAPRTase"/>
    <property type="match status" value="1"/>
</dbReference>
<comment type="catalytic activity">
    <reaction evidence="7 8">
        <text>5-phospho-alpha-D-ribose 1-diphosphate + nicotinate + ATP + H2O = nicotinate beta-D-ribonucleotide + ADP + phosphate + diphosphate</text>
        <dbReference type="Rhea" id="RHEA:36163"/>
        <dbReference type="ChEBI" id="CHEBI:15377"/>
        <dbReference type="ChEBI" id="CHEBI:30616"/>
        <dbReference type="ChEBI" id="CHEBI:32544"/>
        <dbReference type="ChEBI" id="CHEBI:33019"/>
        <dbReference type="ChEBI" id="CHEBI:43474"/>
        <dbReference type="ChEBI" id="CHEBI:57502"/>
        <dbReference type="ChEBI" id="CHEBI:58017"/>
        <dbReference type="ChEBI" id="CHEBI:456216"/>
        <dbReference type="EC" id="6.3.4.21"/>
    </reaction>
</comment>
<keyword evidence="11" id="KW-0328">Glycosyltransferase</keyword>
<accession>A0A0D7AP70</accession>
<evidence type="ECO:0000313" key="11">
    <source>
        <dbReference type="EMBL" id="KIY53116.1"/>
    </source>
</evidence>
<dbReference type="GO" id="GO:0005829">
    <property type="term" value="C:cytosol"/>
    <property type="evidence" value="ECO:0007669"/>
    <property type="project" value="TreeGrafter"/>
</dbReference>
<dbReference type="InterPro" id="IPR006406">
    <property type="entry name" value="Nic_PRibTrfase"/>
</dbReference>
<keyword evidence="5 8" id="KW-0436">Ligase</keyword>
<sequence length="436" mass="48661">MATIQYHSLLDTDLYKFTMQQAIMQHYPTAEVSYQFTNRAGTPFTREAFDVFRLAVEAFASVSLTAEEKEWLRKSCPYFTDEYLSYLASYRFKPSQVEILFTVSPDRNDLGAISIRIAGPWLETVLWEVPLMAILSEVYFAYVDKNWSYNNPLDMVAAHAPSDCIAQEALAYHKAYRLLTHGCTFSEFGTRRRRSYHAQDIVMRGLVRAAEDYADAPGKLSGTSNVHFAMKYGTAPIGTIAHEWFMGVSAITSYDTGNIIALKLWQKTYKDKLLIALTDTFSTKVFFSALMNDPDGPEIMQTWTGLRQDSGDPLTFARCAKEVYNSLGIDNGSKVIVFSDSLDVDHCLKLREAAGKGGDGLGFIVSFGIGTHLTNDFNKLSSLDAMSAKSKALNIVIKISSINGRHCVKISDDIMKNTGDTTAVHHVKQLFGLHSL</sequence>
<organism evidence="11 12">
    <name type="scientific">Fistulina hepatica ATCC 64428</name>
    <dbReference type="NCBI Taxonomy" id="1128425"/>
    <lineage>
        <taxon>Eukaryota</taxon>
        <taxon>Fungi</taxon>
        <taxon>Dikarya</taxon>
        <taxon>Basidiomycota</taxon>
        <taxon>Agaricomycotina</taxon>
        <taxon>Agaricomycetes</taxon>
        <taxon>Agaricomycetidae</taxon>
        <taxon>Agaricales</taxon>
        <taxon>Fistulinaceae</taxon>
        <taxon>Fistulina</taxon>
    </lineage>
</organism>
<evidence type="ECO:0000256" key="2">
    <source>
        <dbReference type="ARBA" id="ARBA00010897"/>
    </source>
</evidence>
<name>A0A0D7AP70_9AGAR</name>
<dbReference type="OrthoDB" id="193380at2759"/>
<evidence type="ECO:0000256" key="3">
    <source>
        <dbReference type="ARBA" id="ARBA00013236"/>
    </source>
</evidence>